<comment type="caution">
    <text evidence="2">The sequence shown here is derived from an EMBL/GenBank/DDBJ whole genome shotgun (WGS) entry which is preliminary data.</text>
</comment>
<accession>A0AAJ0GIX6</accession>
<name>A0AAJ0GIX6_9PEZI</name>
<sequence>MPSSDGTELFTYKHSPAESTPLTACARALKTVELLEHVIFQLPCRRVPLMSRVSILWKDTITGSTKLQTALFMKSPSGESMDSSLPEKASVLSKGTIVRSTKLHTKSSVWRPSSEEEDQNRERSTAIHHGRADWGPPLTLVVDMIKHATSKDEIAIINPLFVATLPKSFICHLDPKLMSLKIMCDLSTFIETLQLAQLRDQLLTQPPMTDISVYTEATSVSLDKSSGYESLLEEMEESGDAVNFLDTDDAFADCFYETDNNEIEFDVHAELADATGITIASLDEVDHAVRKLCGRFSARDWLLSLSFDGTR</sequence>
<proteinExistence type="predicted"/>
<dbReference type="EMBL" id="JAWDJX010000002">
    <property type="protein sequence ID" value="KAK3058360.1"/>
    <property type="molecule type" value="Genomic_DNA"/>
</dbReference>
<evidence type="ECO:0000313" key="3">
    <source>
        <dbReference type="Proteomes" id="UP001271007"/>
    </source>
</evidence>
<evidence type="ECO:0000256" key="1">
    <source>
        <dbReference type="SAM" id="MobiDB-lite"/>
    </source>
</evidence>
<protein>
    <submittedName>
        <fullName evidence="2">Uncharacterized protein</fullName>
    </submittedName>
</protein>
<organism evidence="2 3">
    <name type="scientific">Extremus antarcticus</name>
    <dbReference type="NCBI Taxonomy" id="702011"/>
    <lineage>
        <taxon>Eukaryota</taxon>
        <taxon>Fungi</taxon>
        <taxon>Dikarya</taxon>
        <taxon>Ascomycota</taxon>
        <taxon>Pezizomycotina</taxon>
        <taxon>Dothideomycetes</taxon>
        <taxon>Dothideomycetidae</taxon>
        <taxon>Mycosphaerellales</taxon>
        <taxon>Extremaceae</taxon>
        <taxon>Extremus</taxon>
    </lineage>
</organism>
<dbReference type="AlphaFoldDB" id="A0AAJ0GIX6"/>
<feature type="region of interest" description="Disordered" evidence="1">
    <location>
        <begin position="103"/>
        <end position="129"/>
    </location>
</feature>
<reference evidence="2" key="1">
    <citation type="submission" date="2023-04" db="EMBL/GenBank/DDBJ databases">
        <title>Black Yeasts Isolated from many extreme environments.</title>
        <authorList>
            <person name="Coleine C."/>
            <person name="Stajich J.E."/>
            <person name="Selbmann L."/>
        </authorList>
    </citation>
    <scope>NUCLEOTIDE SEQUENCE</scope>
    <source>
        <strain evidence="2">CCFEE 5312</strain>
    </source>
</reference>
<keyword evidence="3" id="KW-1185">Reference proteome</keyword>
<evidence type="ECO:0000313" key="2">
    <source>
        <dbReference type="EMBL" id="KAK3058360.1"/>
    </source>
</evidence>
<dbReference type="Proteomes" id="UP001271007">
    <property type="component" value="Unassembled WGS sequence"/>
</dbReference>
<gene>
    <name evidence="2" type="ORF">LTR09_001438</name>
</gene>